<dbReference type="Proteomes" id="UP000026962">
    <property type="component" value="Chromosome 4"/>
</dbReference>
<reference evidence="1" key="1">
    <citation type="submission" date="2015-04" db="UniProtKB">
        <authorList>
            <consortium name="EnsemblPlants"/>
        </authorList>
    </citation>
    <scope>IDENTIFICATION</scope>
</reference>
<reference evidence="1" key="2">
    <citation type="submission" date="2018-05" db="EMBL/GenBank/DDBJ databases">
        <title>OpunRS2 (Oryza punctata Reference Sequence Version 2).</title>
        <authorList>
            <person name="Zhang J."/>
            <person name="Kudrna D."/>
            <person name="Lee S."/>
            <person name="Talag J."/>
            <person name="Welchert J."/>
            <person name="Wing R.A."/>
        </authorList>
    </citation>
    <scope>NUCLEOTIDE SEQUENCE [LARGE SCALE GENOMIC DNA]</scope>
</reference>
<evidence type="ECO:0000313" key="1">
    <source>
        <dbReference type="EnsemblPlants" id="OPUNC04G07310.1"/>
    </source>
</evidence>
<sequence length="106" mass="10874">MTAVLLAGGGKAGAHHGIDEAVVRQLLVVATKSTRLEDVVAPELGMDDLGELHHRILGGGGKNSKGLIRDQPTCLPTCSKPGESYIGRGCGNVYGCQGGNAPPSNR</sequence>
<dbReference type="AlphaFoldDB" id="A0A0E0KPD7"/>
<dbReference type="EnsemblPlants" id="OPUNC04G07310.1">
    <property type="protein sequence ID" value="OPUNC04G07310.1"/>
    <property type="gene ID" value="OPUNC04G07310"/>
</dbReference>
<keyword evidence="2" id="KW-1185">Reference proteome</keyword>
<dbReference type="Gramene" id="OPUNC04G07310.1">
    <property type="protein sequence ID" value="OPUNC04G07310.1"/>
    <property type="gene ID" value="OPUNC04G07310"/>
</dbReference>
<organism evidence="1">
    <name type="scientific">Oryza punctata</name>
    <name type="common">Red rice</name>
    <dbReference type="NCBI Taxonomy" id="4537"/>
    <lineage>
        <taxon>Eukaryota</taxon>
        <taxon>Viridiplantae</taxon>
        <taxon>Streptophyta</taxon>
        <taxon>Embryophyta</taxon>
        <taxon>Tracheophyta</taxon>
        <taxon>Spermatophyta</taxon>
        <taxon>Magnoliopsida</taxon>
        <taxon>Liliopsida</taxon>
        <taxon>Poales</taxon>
        <taxon>Poaceae</taxon>
        <taxon>BOP clade</taxon>
        <taxon>Oryzoideae</taxon>
        <taxon>Oryzeae</taxon>
        <taxon>Oryzinae</taxon>
        <taxon>Oryza</taxon>
    </lineage>
</organism>
<accession>A0A0E0KPD7</accession>
<dbReference type="HOGENOM" id="CLU_137621_0_0_1"/>
<evidence type="ECO:0000313" key="2">
    <source>
        <dbReference type="Proteomes" id="UP000026962"/>
    </source>
</evidence>
<proteinExistence type="predicted"/>
<dbReference type="PANTHER" id="PTHR34998">
    <property type="entry name" value="OS04G0357400 PROTEIN-RELATED"/>
    <property type="match status" value="1"/>
</dbReference>
<name>A0A0E0KPD7_ORYPU</name>
<protein>
    <submittedName>
        <fullName evidence="1">Uncharacterized protein</fullName>
    </submittedName>
</protein>
<dbReference type="PANTHER" id="PTHR34998:SF9">
    <property type="entry name" value="OS04G0357400 PROTEIN"/>
    <property type="match status" value="1"/>
</dbReference>
<dbReference type="OMA" id="IGRGCGN"/>